<keyword evidence="3" id="KW-1185">Reference proteome</keyword>
<dbReference type="KEGG" id="ddu:GF1_07850"/>
<dbReference type="EMBL" id="AP024233">
    <property type="protein sequence ID" value="BCO08409.1"/>
    <property type="molecule type" value="Genomic_DNA"/>
</dbReference>
<reference evidence="2" key="1">
    <citation type="submission" date="2020-12" db="EMBL/GenBank/DDBJ databases">
        <title>Desulfobium dissulfuricans gen. nov., sp. nov., a novel mesophilic, sulfate-reducing bacterium isolated from a deep-sea hydrothermal vent.</title>
        <authorList>
            <person name="Hashimoto Y."/>
            <person name="Tame A."/>
            <person name="Sawayama S."/>
            <person name="Miyazaki J."/>
            <person name="Takai K."/>
            <person name="Nakagawa S."/>
        </authorList>
    </citation>
    <scope>NUCLEOTIDE SEQUENCE</scope>
    <source>
        <strain evidence="2">GF1</strain>
    </source>
</reference>
<organism evidence="2 3">
    <name type="scientific">Desulfolithobacter dissulfuricans</name>
    <dbReference type="NCBI Taxonomy" id="2795293"/>
    <lineage>
        <taxon>Bacteria</taxon>
        <taxon>Pseudomonadati</taxon>
        <taxon>Thermodesulfobacteriota</taxon>
        <taxon>Desulfobulbia</taxon>
        <taxon>Desulfobulbales</taxon>
        <taxon>Desulfobulbaceae</taxon>
        <taxon>Desulfolithobacter</taxon>
    </lineage>
</organism>
<dbReference type="AlphaFoldDB" id="A0A915TZX9"/>
<name>A0A915TZX9_9BACT</name>
<protein>
    <submittedName>
        <fullName evidence="2">Uncharacterized protein</fullName>
    </submittedName>
</protein>
<proteinExistence type="predicted"/>
<evidence type="ECO:0000313" key="2">
    <source>
        <dbReference type="EMBL" id="BCO08409.1"/>
    </source>
</evidence>
<accession>A0A915TZX9</accession>
<evidence type="ECO:0000313" key="3">
    <source>
        <dbReference type="Proteomes" id="UP001063350"/>
    </source>
</evidence>
<dbReference type="Proteomes" id="UP001063350">
    <property type="component" value="Chromosome"/>
</dbReference>
<gene>
    <name evidence="2" type="ORF">GF1_07850</name>
</gene>
<evidence type="ECO:0000256" key="1">
    <source>
        <dbReference type="SAM" id="MobiDB-lite"/>
    </source>
</evidence>
<feature type="region of interest" description="Disordered" evidence="1">
    <location>
        <begin position="33"/>
        <end position="57"/>
    </location>
</feature>
<sequence length="57" mass="6447">MGQFCQKRIAFLPVIQFYAFRLIRIETSLVDDDSGPDSEMIAEGSHPFQVMARGPTE</sequence>